<proteinExistence type="predicted"/>
<organism evidence="3 4">
    <name type="scientific">Fusarium duplospermum</name>
    <dbReference type="NCBI Taxonomy" id="1325734"/>
    <lineage>
        <taxon>Eukaryota</taxon>
        <taxon>Fungi</taxon>
        <taxon>Dikarya</taxon>
        <taxon>Ascomycota</taxon>
        <taxon>Pezizomycotina</taxon>
        <taxon>Sordariomycetes</taxon>
        <taxon>Hypocreomycetidae</taxon>
        <taxon>Hypocreales</taxon>
        <taxon>Nectriaceae</taxon>
        <taxon>Fusarium</taxon>
        <taxon>Fusarium solani species complex</taxon>
    </lineage>
</organism>
<evidence type="ECO:0000259" key="2">
    <source>
        <dbReference type="Pfam" id="PF01636"/>
    </source>
</evidence>
<dbReference type="Proteomes" id="UP000288168">
    <property type="component" value="Unassembled WGS sequence"/>
</dbReference>
<protein>
    <recommendedName>
        <fullName evidence="2">Aminoglycoside phosphotransferase domain-containing protein</fullName>
    </recommendedName>
</protein>
<dbReference type="Gene3D" id="3.90.1200.10">
    <property type="match status" value="1"/>
</dbReference>
<dbReference type="AlphaFoldDB" id="A0A428QLB3"/>
<dbReference type="InterPro" id="IPR051678">
    <property type="entry name" value="AGP_Transferase"/>
</dbReference>
<dbReference type="EMBL" id="NKCI01000026">
    <property type="protein sequence ID" value="RSL66087.1"/>
    <property type="molecule type" value="Genomic_DNA"/>
</dbReference>
<keyword evidence="1" id="KW-0732">Signal</keyword>
<dbReference type="Gene3D" id="3.30.200.20">
    <property type="entry name" value="Phosphorylase Kinase, domain 1"/>
    <property type="match status" value="1"/>
</dbReference>
<feature type="chain" id="PRO_5019122244" description="Aminoglycoside phosphotransferase domain-containing protein" evidence="1">
    <location>
        <begin position="26"/>
        <end position="467"/>
    </location>
</feature>
<dbReference type="Pfam" id="PF01636">
    <property type="entry name" value="APH"/>
    <property type="match status" value="1"/>
</dbReference>
<dbReference type="SUPFAM" id="SSF56112">
    <property type="entry name" value="Protein kinase-like (PK-like)"/>
    <property type="match status" value="1"/>
</dbReference>
<dbReference type="STRING" id="1325734.A0A428QLB3"/>
<gene>
    <name evidence="3" type="ORF">CEP54_003915</name>
</gene>
<accession>A0A428QLB3</accession>
<evidence type="ECO:0000313" key="3">
    <source>
        <dbReference type="EMBL" id="RSL66087.1"/>
    </source>
</evidence>
<keyword evidence="4" id="KW-1185">Reference proteome</keyword>
<reference evidence="3 4" key="1">
    <citation type="submission" date="2017-06" db="EMBL/GenBank/DDBJ databases">
        <title>Comparative genomic analysis of Ambrosia Fusariam Clade fungi.</title>
        <authorList>
            <person name="Stajich J.E."/>
            <person name="Carrillo J."/>
            <person name="Kijimoto T."/>
            <person name="Eskalen A."/>
            <person name="O'Donnell K."/>
            <person name="Kasson M."/>
        </authorList>
    </citation>
    <scope>NUCLEOTIDE SEQUENCE [LARGE SCALE GENOMIC DNA]</scope>
    <source>
        <strain evidence="3 4">NRRL62584</strain>
    </source>
</reference>
<dbReference type="OrthoDB" id="10003767at2759"/>
<evidence type="ECO:0000313" key="4">
    <source>
        <dbReference type="Proteomes" id="UP000288168"/>
    </source>
</evidence>
<dbReference type="InterPro" id="IPR002575">
    <property type="entry name" value="Aminoglycoside_PTrfase"/>
</dbReference>
<dbReference type="PANTHER" id="PTHR21310:SF37">
    <property type="entry name" value="AMINOGLYCOSIDE PHOSPHOTRANSFERASE DOMAIN-CONTAINING PROTEIN"/>
    <property type="match status" value="1"/>
</dbReference>
<dbReference type="PANTHER" id="PTHR21310">
    <property type="entry name" value="AMINOGLYCOSIDE PHOSPHOTRANSFERASE-RELATED-RELATED"/>
    <property type="match status" value="1"/>
</dbReference>
<evidence type="ECO:0000256" key="1">
    <source>
        <dbReference type="SAM" id="SignalP"/>
    </source>
</evidence>
<name>A0A428QLB3_9HYPO</name>
<comment type="caution">
    <text evidence="3">The sequence shown here is derived from an EMBL/GenBank/DDBJ whole genome shotgun (WGS) entry which is preliminary data.</text>
</comment>
<feature type="signal peptide" evidence="1">
    <location>
        <begin position="1"/>
        <end position="25"/>
    </location>
</feature>
<sequence length="467" mass="53337">MFLALRRFILARWTSFLFHVSTLWGFLLFQQEPVNNNTIDVQTGHDTPDHFPLTEEQLEEKIDKFVDCLDEDAICRLASQHNGQKPCRVVGRDRGSFNVCFFIHFDEDGMRWVVRIPLEPVVQNAWDKVQSEVTTMRYLQRSTTIPIPRIHAYGQDTGLVKGHSMGQPFLICDHIAGQLLNMRMLAKATKEQRTHFYDGLIDILAQLYQLEFPVAGSLMPNAHNEADPAVGGLLSMAANELGRCCQEEGGIKTLTSASQYMDYQYRVLSKTYSLPTEELSRKQAQMELFALDSLEKQIPMLVSSQRPNDPFALAHMDLRCGNIMVTQDLRILAIIDWEFSGTIPRQLFTPPPWITGHDLEAVAAVPHYTAYPEFLQVLEEKSLTSETCAKLRDDWKSLPDLAFPVAQIFRHPSCLIRVYYKFIFPKLCDGEKASVVPEFFERQNIAKTLAVEDSWWSTNKPKQTKSG</sequence>
<dbReference type="InterPro" id="IPR011009">
    <property type="entry name" value="Kinase-like_dom_sf"/>
</dbReference>
<feature type="domain" description="Aminoglycoside phosphotransferase" evidence="2">
    <location>
        <begin position="105"/>
        <end position="344"/>
    </location>
</feature>